<gene>
    <name evidence="8" type="ORF">ACFSCZ_09125</name>
</gene>
<evidence type="ECO:0000256" key="4">
    <source>
        <dbReference type="ARBA" id="ARBA00022989"/>
    </source>
</evidence>
<dbReference type="PANTHER" id="PTHR11360">
    <property type="entry name" value="MONOCARBOXYLATE TRANSPORTER"/>
    <property type="match status" value="1"/>
</dbReference>
<comment type="caution">
    <text evidence="8">The sequence shown here is derived from an EMBL/GenBank/DDBJ whole genome shotgun (WGS) entry which is preliminary data.</text>
</comment>
<keyword evidence="2" id="KW-0813">Transport</keyword>
<keyword evidence="9" id="KW-1185">Reference proteome</keyword>
<evidence type="ECO:0000256" key="6">
    <source>
        <dbReference type="SAM" id="Phobius"/>
    </source>
</evidence>
<evidence type="ECO:0000259" key="7">
    <source>
        <dbReference type="PROSITE" id="PS50850"/>
    </source>
</evidence>
<sequence>MEQRQRMWTYGTVSIIITICISGFGRMSYGILMPFMKEELSLSYQQAGMLGTATAIGYLLMVLLVGIMASKWGSKPLVVFGLLLLSMGCAVLFGAESYVALLIGMITLGVGTAFGYTPLVNIVVGWFPNNRGLMIGLMLCGMGLGTLIASLLTPVFNSWFLADGWRYLWLLFGGISFLTMLVTLKILKDPPVPLRNSGKQKESLFKKVYFHKGVLLVAVVYGLIGFAYLIPQSFFFSYILEAGVVESQAGTIMALGGLVSIFSGPVWGAVSDKIGRKFSLCLTIFLGALSMMTPILLPVFFGFLFSQFLWGFTYVGMLSLVQALSTEQVHPSYVPIALGYVTIFFASGQVLGPGLGGMFVDKLGGISAALWFCVILLTIALLLSVKLRTLSAEEFNETMYKATPR</sequence>
<dbReference type="CDD" id="cd06180">
    <property type="entry name" value="MFS_YjiJ"/>
    <property type="match status" value="1"/>
</dbReference>
<evidence type="ECO:0000256" key="3">
    <source>
        <dbReference type="ARBA" id="ARBA00022692"/>
    </source>
</evidence>
<organism evidence="8 9">
    <name type="scientific">Siminovitchia sediminis</name>
    <dbReference type="NCBI Taxonomy" id="1274353"/>
    <lineage>
        <taxon>Bacteria</taxon>
        <taxon>Bacillati</taxon>
        <taxon>Bacillota</taxon>
        <taxon>Bacilli</taxon>
        <taxon>Bacillales</taxon>
        <taxon>Bacillaceae</taxon>
        <taxon>Siminovitchia</taxon>
    </lineage>
</organism>
<feature type="transmembrane region" description="Helical" evidence="6">
    <location>
        <begin position="77"/>
        <end position="95"/>
    </location>
</feature>
<keyword evidence="4 6" id="KW-1133">Transmembrane helix</keyword>
<feature type="transmembrane region" description="Helical" evidence="6">
    <location>
        <begin position="277"/>
        <end position="297"/>
    </location>
</feature>
<feature type="transmembrane region" description="Helical" evidence="6">
    <location>
        <begin position="167"/>
        <end position="187"/>
    </location>
</feature>
<reference evidence="9" key="1">
    <citation type="journal article" date="2019" name="Int. J. Syst. Evol. Microbiol.">
        <title>The Global Catalogue of Microorganisms (GCM) 10K type strain sequencing project: providing services to taxonomists for standard genome sequencing and annotation.</title>
        <authorList>
            <consortium name="The Broad Institute Genomics Platform"/>
            <consortium name="The Broad Institute Genome Sequencing Center for Infectious Disease"/>
            <person name="Wu L."/>
            <person name="Ma J."/>
        </authorList>
    </citation>
    <scope>NUCLEOTIDE SEQUENCE [LARGE SCALE GENOMIC DNA]</scope>
    <source>
        <strain evidence="9">CGMCC 1.12295</strain>
    </source>
</reference>
<evidence type="ECO:0000256" key="2">
    <source>
        <dbReference type="ARBA" id="ARBA00022448"/>
    </source>
</evidence>
<feature type="transmembrane region" description="Helical" evidence="6">
    <location>
        <begin position="101"/>
        <end position="127"/>
    </location>
</feature>
<dbReference type="InterPro" id="IPR011701">
    <property type="entry name" value="MFS"/>
</dbReference>
<dbReference type="PROSITE" id="PS50850">
    <property type="entry name" value="MFS"/>
    <property type="match status" value="1"/>
</dbReference>
<dbReference type="Pfam" id="PF07690">
    <property type="entry name" value="MFS_1"/>
    <property type="match status" value="1"/>
</dbReference>
<feature type="transmembrane region" description="Helical" evidence="6">
    <location>
        <begin position="49"/>
        <end position="70"/>
    </location>
</feature>
<feature type="transmembrane region" description="Helical" evidence="6">
    <location>
        <begin position="363"/>
        <end position="383"/>
    </location>
</feature>
<accession>A0ABW4KHT0</accession>
<dbReference type="InterPro" id="IPR050327">
    <property type="entry name" value="Proton-linked_MCT"/>
</dbReference>
<feature type="transmembrane region" description="Helical" evidence="6">
    <location>
        <begin position="303"/>
        <end position="321"/>
    </location>
</feature>
<feature type="transmembrane region" description="Helical" evidence="6">
    <location>
        <begin position="7"/>
        <end position="29"/>
    </location>
</feature>
<dbReference type="InterPro" id="IPR020846">
    <property type="entry name" value="MFS_dom"/>
</dbReference>
<feature type="transmembrane region" description="Helical" evidence="6">
    <location>
        <begin position="250"/>
        <end position="270"/>
    </location>
</feature>
<feature type="transmembrane region" description="Helical" evidence="6">
    <location>
        <begin position="134"/>
        <end position="155"/>
    </location>
</feature>
<dbReference type="SUPFAM" id="SSF103473">
    <property type="entry name" value="MFS general substrate transporter"/>
    <property type="match status" value="1"/>
</dbReference>
<feature type="transmembrane region" description="Helical" evidence="6">
    <location>
        <begin position="333"/>
        <end position="351"/>
    </location>
</feature>
<feature type="domain" description="Major facilitator superfamily (MFS) profile" evidence="7">
    <location>
        <begin position="11"/>
        <end position="392"/>
    </location>
</feature>
<proteinExistence type="predicted"/>
<dbReference type="InterPro" id="IPR036259">
    <property type="entry name" value="MFS_trans_sf"/>
</dbReference>
<feature type="transmembrane region" description="Helical" evidence="6">
    <location>
        <begin position="208"/>
        <end position="230"/>
    </location>
</feature>
<dbReference type="RefSeq" id="WP_380773601.1">
    <property type="nucleotide sequence ID" value="NZ_JBHUEO010000020.1"/>
</dbReference>
<keyword evidence="3 6" id="KW-0812">Transmembrane</keyword>
<keyword evidence="5 6" id="KW-0472">Membrane</keyword>
<evidence type="ECO:0000313" key="9">
    <source>
        <dbReference type="Proteomes" id="UP001597301"/>
    </source>
</evidence>
<evidence type="ECO:0000313" key="8">
    <source>
        <dbReference type="EMBL" id="MFD1706891.1"/>
    </source>
</evidence>
<dbReference type="Gene3D" id="1.20.1250.20">
    <property type="entry name" value="MFS general substrate transporter like domains"/>
    <property type="match status" value="2"/>
</dbReference>
<evidence type="ECO:0000256" key="5">
    <source>
        <dbReference type="ARBA" id="ARBA00023136"/>
    </source>
</evidence>
<comment type="subcellular location">
    <subcellularLocation>
        <location evidence="1">Cell membrane</location>
        <topology evidence="1">Multi-pass membrane protein</topology>
    </subcellularLocation>
</comment>
<dbReference type="Proteomes" id="UP001597301">
    <property type="component" value="Unassembled WGS sequence"/>
</dbReference>
<protein>
    <submittedName>
        <fullName evidence="8">YbfB/YjiJ family MFS transporter</fullName>
    </submittedName>
</protein>
<dbReference type="EMBL" id="JBHUEO010000020">
    <property type="protein sequence ID" value="MFD1706891.1"/>
    <property type="molecule type" value="Genomic_DNA"/>
</dbReference>
<dbReference type="PANTHER" id="PTHR11360:SF284">
    <property type="entry name" value="EG:103B4.3 PROTEIN-RELATED"/>
    <property type="match status" value="1"/>
</dbReference>
<name>A0ABW4KHT0_9BACI</name>
<evidence type="ECO:0000256" key="1">
    <source>
        <dbReference type="ARBA" id="ARBA00004651"/>
    </source>
</evidence>